<dbReference type="AlphaFoldDB" id="A0A146FCL1"/>
<reference evidence="3" key="2">
    <citation type="submission" date="2016-02" db="EMBL/GenBank/DDBJ databases">
        <title>Genome sequencing of Aspergillus luchuensis NBRC 4314.</title>
        <authorList>
            <person name="Yamada O."/>
        </authorList>
    </citation>
    <scope>NUCLEOTIDE SEQUENCE [LARGE SCALE GENOMIC DNA]</scope>
    <source>
        <strain evidence="3">RIB 2604</strain>
    </source>
</reference>
<evidence type="ECO:0000313" key="2">
    <source>
        <dbReference type="EMBL" id="GAT23201.1"/>
    </source>
</evidence>
<evidence type="ECO:0000313" key="3">
    <source>
        <dbReference type="Proteomes" id="UP000075230"/>
    </source>
</evidence>
<name>A0A146FCL1_ASPKA</name>
<gene>
    <name evidence="2" type="ORF">RIB2604_01703390</name>
</gene>
<reference evidence="2 3" key="1">
    <citation type="journal article" date="2016" name="DNA Res.">
        <title>Genome sequence of Aspergillus luchuensis NBRC 4314.</title>
        <authorList>
            <person name="Yamada O."/>
            <person name="Machida M."/>
            <person name="Hosoyama A."/>
            <person name="Goto M."/>
            <person name="Takahashi T."/>
            <person name="Futagami T."/>
            <person name="Yamagata Y."/>
            <person name="Takeuchi M."/>
            <person name="Kobayashi T."/>
            <person name="Koike H."/>
            <person name="Abe K."/>
            <person name="Asai K."/>
            <person name="Arita M."/>
            <person name="Fujita N."/>
            <person name="Fukuda K."/>
            <person name="Higa K."/>
            <person name="Horikawa H."/>
            <person name="Ishikawa T."/>
            <person name="Jinno K."/>
            <person name="Kato Y."/>
            <person name="Kirimura K."/>
            <person name="Mizutani O."/>
            <person name="Nakasone K."/>
            <person name="Sano M."/>
            <person name="Shiraishi Y."/>
            <person name="Tsukahara M."/>
            <person name="Gomi K."/>
        </authorList>
    </citation>
    <scope>NUCLEOTIDE SEQUENCE [LARGE SCALE GENOMIC DNA]</scope>
    <source>
        <strain evidence="2 3">RIB 2604</strain>
    </source>
</reference>
<accession>A0A146FCL1</accession>
<feature type="region of interest" description="Disordered" evidence="1">
    <location>
        <begin position="85"/>
        <end position="110"/>
    </location>
</feature>
<organism evidence="2 3">
    <name type="scientific">Aspergillus kawachii</name>
    <name type="common">White koji mold</name>
    <name type="synonym">Aspergillus awamori var. kawachi</name>
    <dbReference type="NCBI Taxonomy" id="1069201"/>
    <lineage>
        <taxon>Eukaryota</taxon>
        <taxon>Fungi</taxon>
        <taxon>Dikarya</taxon>
        <taxon>Ascomycota</taxon>
        <taxon>Pezizomycotina</taxon>
        <taxon>Eurotiomycetes</taxon>
        <taxon>Eurotiomycetidae</taxon>
        <taxon>Eurotiales</taxon>
        <taxon>Aspergillaceae</taxon>
        <taxon>Aspergillus</taxon>
        <taxon>Aspergillus subgen. Circumdati</taxon>
    </lineage>
</organism>
<dbReference type="Proteomes" id="UP000075230">
    <property type="component" value="Unassembled WGS sequence"/>
</dbReference>
<feature type="compositionally biased region" description="Low complexity" evidence="1">
    <location>
        <begin position="87"/>
        <end position="99"/>
    </location>
</feature>
<protein>
    <submittedName>
        <fullName evidence="2">Similar to signal peptide</fullName>
    </submittedName>
</protein>
<dbReference type="EMBL" id="BCWF01000017">
    <property type="protein sequence ID" value="GAT23201.1"/>
    <property type="molecule type" value="Genomic_DNA"/>
</dbReference>
<proteinExistence type="predicted"/>
<sequence>MARMITIETNYRIGELRATTTTLEMKLAYSACPELRVASSTVSSGGEPLWVSRAGGTSILRLHKVANLAYERSGGAVGVNFGATQESSDGTGDFSSTTTVASIAAGPEME</sequence>
<evidence type="ECO:0000256" key="1">
    <source>
        <dbReference type="SAM" id="MobiDB-lite"/>
    </source>
</evidence>
<comment type="caution">
    <text evidence="2">The sequence shown here is derived from an EMBL/GenBank/DDBJ whole genome shotgun (WGS) entry which is preliminary data.</text>
</comment>